<dbReference type="RefSeq" id="WP_123590155.1">
    <property type="nucleotide sequence ID" value="NZ_AYKH01000021.1"/>
</dbReference>
<gene>
    <name evidence="2" type="ORF">SAOR_10415</name>
</gene>
<feature type="transmembrane region" description="Helical" evidence="1">
    <location>
        <begin position="70"/>
        <end position="97"/>
    </location>
</feature>
<comment type="caution">
    <text evidence="2">The sequence shown here is derived from an EMBL/GenBank/DDBJ whole genome shotgun (WGS) entry which is preliminary data.</text>
</comment>
<reference evidence="2 3" key="1">
    <citation type="submission" date="2013-10" db="EMBL/GenBank/DDBJ databases">
        <title>Salinisphaera orenii MK-B5 Genome Sequencing.</title>
        <authorList>
            <person name="Lai Q."/>
            <person name="Li C."/>
            <person name="Shao Z."/>
        </authorList>
    </citation>
    <scope>NUCLEOTIDE SEQUENCE [LARGE SCALE GENOMIC DNA]</scope>
    <source>
        <strain evidence="2 3">MK-B5</strain>
    </source>
</reference>
<evidence type="ECO:0000313" key="3">
    <source>
        <dbReference type="Proteomes" id="UP000283993"/>
    </source>
</evidence>
<name>A0A423PLF9_9GAMM</name>
<keyword evidence="1" id="KW-0812">Transmembrane</keyword>
<proteinExistence type="predicted"/>
<evidence type="ECO:0000256" key="1">
    <source>
        <dbReference type="SAM" id="Phobius"/>
    </source>
</evidence>
<organism evidence="2 3">
    <name type="scientific">Salinisphaera orenii MK-B5</name>
    <dbReference type="NCBI Taxonomy" id="856730"/>
    <lineage>
        <taxon>Bacteria</taxon>
        <taxon>Pseudomonadati</taxon>
        <taxon>Pseudomonadota</taxon>
        <taxon>Gammaproteobacteria</taxon>
        <taxon>Salinisphaerales</taxon>
        <taxon>Salinisphaeraceae</taxon>
        <taxon>Salinisphaera</taxon>
    </lineage>
</organism>
<keyword evidence="1" id="KW-1133">Transmembrane helix</keyword>
<keyword evidence="1" id="KW-0472">Membrane</keyword>
<dbReference type="AlphaFoldDB" id="A0A423PLF9"/>
<dbReference type="Proteomes" id="UP000283993">
    <property type="component" value="Unassembled WGS sequence"/>
</dbReference>
<sequence>MWIPIVVGLTVGTLAFRLAGPLIGGVWRPGRRLESGLAMAATVMLAALVATSTVDAGADTGPSAARIAGVVLACAAAWRGLSLPWLVIAAAAVTAGLRVLGVP</sequence>
<protein>
    <submittedName>
        <fullName evidence="2">Branched-chain amino acid transporter</fullName>
    </submittedName>
</protein>
<dbReference type="EMBL" id="AYKH01000021">
    <property type="protein sequence ID" value="ROO26436.1"/>
    <property type="molecule type" value="Genomic_DNA"/>
</dbReference>
<evidence type="ECO:0000313" key="2">
    <source>
        <dbReference type="EMBL" id="ROO26436.1"/>
    </source>
</evidence>
<feature type="transmembrane region" description="Helical" evidence="1">
    <location>
        <begin position="37"/>
        <end position="58"/>
    </location>
</feature>
<keyword evidence="3" id="KW-1185">Reference proteome</keyword>
<dbReference type="Pfam" id="PF05437">
    <property type="entry name" value="AzlD"/>
    <property type="match status" value="1"/>
</dbReference>
<dbReference type="InterPro" id="IPR008407">
    <property type="entry name" value="Brnchd-chn_aa_trnsp_AzlD"/>
</dbReference>
<accession>A0A423PLF9</accession>